<evidence type="ECO:0008006" key="5">
    <source>
        <dbReference type="Google" id="ProtNLM"/>
    </source>
</evidence>
<feature type="compositionally biased region" description="Low complexity" evidence="1">
    <location>
        <begin position="181"/>
        <end position="195"/>
    </location>
</feature>
<evidence type="ECO:0000256" key="1">
    <source>
        <dbReference type="SAM" id="MobiDB-lite"/>
    </source>
</evidence>
<feature type="compositionally biased region" description="Polar residues" evidence="1">
    <location>
        <begin position="249"/>
        <end position="258"/>
    </location>
</feature>
<dbReference type="AlphaFoldDB" id="A0A067TX33"/>
<organism evidence="3 4">
    <name type="scientific">Galerina marginata (strain CBS 339.88)</name>
    <dbReference type="NCBI Taxonomy" id="685588"/>
    <lineage>
        <taxon>Eukaryota</taxon>
        <taxon>Fungi</taxon>
        <taxon>Dikarya</taxon>
        <taxon>Basidiomycota</taxon>
        <taxon>Agaricomycotina</taxon>
        <taxon>Agaricomycetes</taxon>
        <taxon>Agaricomycetidae</taxon>
        <taxon>Agaricales</taxon>
        <taxon>Agaricineae</taxon>
        <taxon>Strophariaceae</taxon>
        <taxon>Galerina</taxon>
    </lineage>
</organism>
<feature type="compositionally biased region" description="Pro residues" evidence="1">
    <location>
        <begin position="289"/>
        <end position="298"/>
    </location>
</feature>
<feature type="region of interest" description="Disordered" evidence="1">
    <location>
        <begin position="175"/>
        <end position="214"/>
    </location>
</feature>
<feature type="region of interest" description="Disordered" evidence="1">
    <location>
        <begin position="233"/>
        <end position="298"/>
    </location>
</feature>
<proteinExistence type="predicted"/>
<gene>
    <name evidence="3" type="ORF">GALMADRAFT_133009</name>
</gene>
<keyword evidence="2" id="KW-0812">Transmembrane</keyword>
<keyword evidence="2" id="KW-1133">Transmembrane helix</keyword>
<feature type="compositionally biased region" description="Low complexity" evidence="1">
    <location>
        <begin position="38"/>
        <end position="88"/>
    </location>
</feature>
<feature type="region of interest" description="Disordered" evidence="1">
    <location>
        <begin position="25"/>
        <end position="90"/>
    </location>
</feature>
<dbReference type="STRING" id="685588.A0A067TX33"/>
<dbReference type="OrthoDB" id="2693038at2759"/>
<evidence type="ECO:0000313" key="4">
    <source>
        <dbReference type="Proteomes" id="UP000027222"/>
    </source>
</evidence>
<accession>A0A067TX33</accession>
<name>A0A067TX33_GALM3</name>
<sequence>MDAHALNKMHRRQFLGLSTLLPGIPLPLPTPRPGRPGGSPSSSSASTSSSASLSSSTSTSASASLTSSSSSTSSTLTTSTTTSSSFSSDIPKSTTTLITFANAPSVIPSASASPSHTTSFLQNKVLSGVVFGIAGFVGLVVLILIATFAMRRRRNKKFLEDDVSFDPVRMGTGGYHDASETGISVRGSSSTGRGSNAPEVRQAPSFTDYAPPSRTYLPPSANMASYSYPQQQQGYYNNNQQPYGSSSNWAPSAQQSNPYGLAPVAEGDRPSSSHRSQSSSTEMKFAPSAVPPPKQLRR</sequence>
<feature type="transmembrane region" description="Helical" evidence="2">
    <location>
        <begin position="125"/>
        <end position="149"/>
    </location>
</feature>
<dbReference type="HOGENOM" id="CLU_933964_0_0_1"/>
<protein>
    <recommendedName>
        <fullName evidence="5">REJ domain-containing protein</fullName>
    </recommendedName>
</protein>
<keyword evidence="4" id="KW-1185">Reference proteome</keyword>
<feature type="compositionally biased region" description="Low complexity" evidence="1">
    <location>
        <begin position="233"/>
        <end position="248"/>
    </location>
</feature>
<dbReference type="EMBL" id="KL142368">
    <property type="protein sequence ID" value="KDR83578.1"/>
    <property type="molecule type" value="Genomic_DNA"/>
</dbReference>
<evidence type="ECO:0000313" key="3">
    <source>
        <dbReference type="EMBL" id="KDR83578.1"/>
    </source>
</evidence>
<evidence type="ECO:0000256" key="2">
    <source>
        <dbReference type="SAM" id="Phobius"/>
    </source>
</evidence>
<reference evidence="4" key="1">
    <citation type="journal article" date="2014" name="Proc. Natl. Acad. Sci. U.S.A.">
        <title>Extensive sampling of basidiomycete genomes demonstrates inadequacy of the white-rot/brown-rot paradigm for wood decay fungi.</title>
        <authorList>
            <person name="Riley R."/>
            <person name="Salamov A.A."/>
            <person name="Brown D.W."/>
            <person name="Nagy L.G."/>
            <person name="Floudas D."/>
            <person name="Held B.W."/>
            <person name="Levasseur A."/>
            <person name="Lombard V."/>
            <person name="Morin E."/>
            <person name="Otillar R."/>
            <person name="Lindquist E.A."/>
            <person name="Sun H."/>
            <person name="LaButti K.M."/>
            <person name="Schmutz J."/>
            <person name="Jabbour D."/>
            <person name="Luo H."/>
            <person name="Baker S.E."/>
            <person name="Pisabarro A.G."/>
            <person name="Walton J.D."/>
            <person name="Blanchette R.A."/>
            <person name="Henrissat B."/>
            <person name="Martin F."/>
            <person name="Cullen D."/>
            <person name="Hibbett D.S."/>
            <person name="Grigoriev I.V."/>
        </authorList>
    </citation>
    <scope>NUCLEOTIDE SEQUENCE [LARGE SCALE GENOMIC DNA]</scope>
    <source>
        <strain evidence="4">CBS 339.88</strain>
    </source>
</reference>
<keyword evidence="2" id="KW-0472">Membrane</keyword>
<feature type="compositionally biased region" description="Pro residues" evidence="1">
    <location>
        <begin position="25"/>
        <end position="34"/>
    </location>
</feature>
<dbReference type="Proteomes" id="UP000027222">
    <property type="component" value="Unassembled WGS sequence"/>
</dbReference>